<dbReference type="CDD" id="cd07389">
    <property type="entry name" value="MPP_PhoD"/>
    <property type="match status" value="1"/>
</dbReference>
<dbReference type="GO" id="GO:0004035">
    <property type="term" value="F:alkaline phosphatase activity"/>
    <property type="evidence" value="ECO:0007669"/>
    <property type="project" value="UniProtKB-EC"/>
</dbReference>
<sequence>MCDRMPLLGMFPSQKRSPPLTIMNLTKLHPFLLLGSFCLASLATCDTAKANDVVGPLVGAVESTSANFLYRVGESEQPLRLSVLLDGDVVQAVDSIGRQEDDFVAKFSISNLRPDTRYHYQITNTKTGETLIEADEQHAFRTANPARHGNRVSVGFVSCVDIEPNGIWKEMQGLDLDTVCLMGDTPYIDSTDLKKVRTRHREFLQMPDLAELAANTPVVGTWDDHDFGLNNGNGHNLMEGKVDTRRGFVNYRAHSQFGNGKEGVYHRVDLGMIEVFFLDPRYFSQTEPSPVDPTQPTCFGAEQWEWLLTGLRESKAPFKVLAFGAIWEDKKNFETDDMFTYWYERDALLDVVKNENIGGVVLLGGDIHVARHLIHPQRVGYDLHDFVISPGHKRTITELDVFHPSLEWSLVEGWQFLTLTADGTQAEPTLTAEFRQPDGVVNRQVKLPLASLTAVDSSKPDSGLRAHWSFDGDLKNQSVLGDRVDAVAVNDALVVTDGGVSGGALKLDRSREQFARVPRSFLDDNSNHHTVSLWFKPTSLPAHGTSERHFLLESTAEGTESAKSAWHLSLGMRSSEDASKVNLQLFTHTLQPATEIGAAPAAKAQGGFDALVDREALLGRWNHVVLAFDSSSLTLTLNDKQIAKHPLPVPGPASEFGGLIIGGHRVGAGRNFDGWIDEVSIWQGEMPAETK</sequence>
<dbReference type="PANTHER" id="PTHR33987">
    <property type="entry name" value="CALCINEURIN-LIKE METALLO-PHOSPHOESTERASE SUPERFAMILY PROTEIN"/>
    <property type="match status" value="1"/>
</dbReference>
<dbReference type="SUPFAM" id="SSF49899">
    <property type="entry name" value="Concanavalin A-like lectins/glucanases"/>
    <property type="match status" value="1"/>
</dbReference>
<name>A0A0J1BGF4_RHOIS</name>
<dbReference type="Pfam" id="PF09423">
    <property type="entry name" value="PhoD"/>
    <property type="match status" value="1"/>
</dbReference>
<dbReference type="EMBL" id="LECT01000017">
    <property type="protein sequence ID" value="KLU05620.1"/>
    <property type="molecule type" value="Genomic_DNA"/>
</dbReference>
<dbReference type="STRING" id="595434.RISK_002252"/>
<dbReference type="InterPro" id="IPR038607">
    <property type="entry name" value="PhoD-like_sf"/>
</dbReference>
<keyword evidence="3" id="KW-1185">Reference proteome</keyword>
<evidence type="ECO:0000259" key="1">
    <source>
        <dbReference type="Pfam" id="PF09423"/>
    </source>
</evidence>
<dbReference type="PATRIC" id="fig|595434.4.peg.2152"/>
<proteinExistence type="predicted"/>
<comment type="caution">
    <text evidence="2">The sequence shown here is derived from an EMBL/GenBank/DDBJ whole genome shotgun (WGS) entry which is preliminary data.</text>
</comment>
<gene>
    <name evidence="2" type="ORF">RISK_002252</name>
</gene>
<dbReference type="Pfam" id="PF13385">
    <property type="entry name" value="Laminin_G_3"/>
    <property type="match status" value="1"/>
</dbReference>
<dbReference type="InterPro" id="IPR013320">
    <property type="entry name" value="ConA-like_dom_sf"/>
</dbReference>
<dbReference type="SUPFAM" id="SSF56300">
    <property type="entry name" value="Metallo-dependent phosphatases"/>
    <property type="match status" value="1"/>
</dbReference>
<evidence type="ECO:0000313" key="2">
    <source>
        <dbReference type="EMBL" id="KLU05620.1"/>
    </source>
</evidence>
<dbReference type="PANTHER" id="PTHR33987:SF1">
    <property type="entry name" value="CALCINEURIN-LIKE METALLO-PHOSPHOESTERASE SUPERFAMILY PROTEIN"/>
    <property type="match status" value="1"/>
</dbReference>
<feature type="domain" description="PhoD-like phosphatase metallophosphatase" evidence="1">
    <location>
        <begin position="189"/>
        <end position="370"/>
    </location>
</feature>
<keyword evidence="2" id="KW-0378">Hydrolase</keyword>
<dbReference type="Proteomes" id="UP000036367">
    <property type="component" value="Unassembled WGS sequence"/>
</dbReference>
<organism evidence="2 3">
    <name type="scientific">Rhodopirellula islandica</name>
    <dbReference type="NCBI Taxonomy" id="595434"/>
    <lineage>
        <taxon>Bacteria</taxon>
        <taxon>Pseudomonadati</taxon>
        <taxon>Planctomycetota</taxon>
        <taxon>Planctomycetia</taxon>
        <taxon>Pirellulales</taxon>
        <taxon>Pirellulaceae</taxon>
        <taxon>Rhodopirellula</taxon>
    </lineage>
</organism>
<reference evidence="2" key="1">
    <citation type="submission" date="2015-05" db="EMBL/GenBank/DDBJ databases">
        <title>Permanent draft genome of Rhodopirellula islandicus K833.</title>
        <authorList>
            <person name="Kizina J."/>
            <person name="Richter M."/>
            <person name="Glockner F.O."/>
            <person name="Harder J."/>
        </authorList>
    </citation>
    <scope>NUCLEOTIDE SEQUENCE [LARGE SCALE GENOMIC DNA]</scope>
    <source>
        <strain evidence="2">K833</strain>
    </source>
</reference>
<dbReference type="InterPro" id="IPR029052">
    <property type="entry name" value="Metallo-depent_PP-like"/>
</dbReference>
<dbReference type="Gene3D" id="3.60.21.70">
    <property type="entry name" value="PhoD-like phosphatase"/>
    <property type="match status" value="1"/>
</dbReference>
<dbReference type="Gene3D" id="2.60.120.200">
    <property type="match status" value="1"/>
</dbReference>
<dbReference type="AlphaFoldDB" id="A0A0J1BGF4"/>
<accession>A0A0J1BGF4</accession>
<dbReference type="EC" id="3.1.3.1" evidence="2"/>
<evidence type="ECO:0000313" key="3">
    <source>
        <dbReference type="Proteomes" id="UP000036367"/>
    </source>
</evidence>
<dbReference type="InterPro" id="IPR018946">
    <property type="entry name" value="PhoD-like_MPP"/>
</dbReference>
<protein>
    <submittedName>
        <fullName evidence="2">Phosphodiesterase/alkaline phosphatase D</fullName>
        <ecNumber evidence="2">3.1.3.1</ecNumber>
    </submittedName>
</protein>